<name>A0A0C1RDE8_9CYAN</name>
<dbReference type="STRING" id="1479485.DA73_0216825"/>
<protein>
    <submittedName>
        <fullName evidence="3">PEP anchor domain-containing protein</fullName>
    </submittedName>
</protein>
<dbReference type="AlphaFoldDB" id="A0A0C1RDE8"/>
<organism evidence="3">
    <name type="scientific">Tolypothrix bouteillei VB521301</name>
    <dbReference type="NCBI Taxonomy" id="1479485"/>
    <lineage>
        <taxon>Bacteria</taxon>
        <taxon>Bacillati</taxon>
        <taxon>Cyanobacteriota</taxon>
        <taxon>Cyanophyceae</taxon>
        <taxon>Nostocales</taxon>
        <taxon>Tolypothrichaceae</taxon>
        <taxon>Tolypothrix</taxon>
    </lineage>
</organism>
<dbReference type="NCBIfam" id="TIGR02595">
    <property type="entry name" value="PEP_CTERM"/>
    <property type="match status" value="1"/>
</dbReference>
<accession>A0A0C1RDE8</accession>
<dbReference type="RefSeq" id="WP_038078801.1">
    <property type="nucleotide sequence ID" value="NZ_JHEG04000001.1"/>
</dbReference>
<proteinExistence type="predicted"/>
<dbReference type="InterPro" id="IPR027372">
    <property type="entry name" value="Phytase-like_dom"/>
</dbReference>
<dbReference type="Pfam" id="PF13449">
    <property type="entry name" value="Phytase-like"/>
    <property type="match status" value="1"/>
</dbReference>
<evidence type="ECO:0000313" key="3">
    <source>
        <dbReference type="EMBL" id="KIE10255.1"/>
    </source>
</evidence>
<dbReference type="PANTHER" id="PTHR37957">
    <property type="entry name" value="BLR7070 PROTEIN"/>
    <property type="match status" value="1"/>
</dbReference>
<feature type="domain" description="Phytase-like" evidence="2">
    <location>
        <begin position="59"/>
        <end position="410"/>
    </location>
</feature>
<reference evidence="3" key="1">
    <citation type="journal article" date="2015" name="Genome Announc.">
        <title>Draft Genome Sequence of Tolypothrix boutellei Strain VB521301.</title>
        <authorList>
            <person name="Chandrababunaidu M.M."/>
            <person name="Singh D."/>
            <person name="Sen D."/>
            <person name="Bhan S."/>
            <person name="Das S."/>
            <person name="Gupta A."/>
            <person name="Adhikary S.P."/>
            <person name="Tripathy S."/>
        </authorList>
    </citation>
    <scope>NUCLEOTIDE SEQUENCE</scope>
    <source>
        <strain evidence="3">VB521301</strain>
    </source>
</reference>
<comment type="caution">
    <text evidence="3">The sequence shown here is derived from an EMBL/GenBank/DDBJ whole genome shotgun (WGS) entry which is preliminary data.</text>
</comment>
<dbReference type="InterPro" id="IPR011042">
    <property type="entry name" value="6-blade_b-propeller_TolB-like"/>
</dbReference>
<keyword evidence="1" id="KW-0732">Signal</keyword>
<dbReference type="EMBL" id="JHEG02000048">
    <property type="protein sequence ID" value="KIE10255.1"/>
    <property type="molecule type" value="Genomic_DNA"/>
</dbReference>
<dbReference type="InterPro" id="IPR013424">
    <property type="entry name" value="Ice-binding_C"/>
</dbReference>
<evidence type="ECO:0000259" key="2">
    <source>
        <dbReference type="Pfam" id="PF13449"/>
    </source>
</evidence>
<gene>
    <name evidence="3" type="ORF">DA73_0216825</name>
</gene>
<dbReference type="Gene3D" id="2.120.10.30">
    <property type="entry name" value="TolB, C-terminal domain"/>
    <property type="match status" value="1"/>
</dbReference>
<dbReference type="SUPFAM" id="SSF75011">
    <property type="entry name" value="3-carboxy-cis,cis-mucoante lactonizing enzyme"/>
    <property type="match status" value="1"/>
</dbReference>
<dbReference type="PANTHER" id="PTHR37957:SF1">
    <property type="entry name" value="PHYTASE-LIKE DOMAIN-CONTAINING PROTEIN"/>
    <property type="match status" value="1"/>
</dbReference>
<evidence type="ECO:0000256" key="1">
    <source>
        <dbReference type="SAM" id="SignalP"/>
    </source>
</evidence>
<feature type="signal peptide" evidence="1">
    <location>
        <begin position="1"/>
        <end position="23"/>
    </location>
</feature>
<feature type="chain" id="PRO_5002151684" evidence="1">
    <location>
        <begin position="24"/>
        <end position="490"/>
    </location>
</feature>
<sequence>MIYIKHILCAIGCSFIMSSLSIAGFASSARGISLANTLVLPAEGTDLYPFPGSSANINRLGYFSDLYYDRYNNVYYALGDRGPGGGVISYQTRVQKLTLDVDPKTGAISNFKVLETILFTKDGQNFNGLNPEKLNGNPSNLGLSLDPEGFAIAPNGNFYISDEYGPSVYEFKPDGSFVRAFATPQNLLPKETNGDLNFVDGRPTITNGRQDNRGFEGLTLSPDAKKLYALLQDPLVNEGSPDGRRSRNLRLVEFDTATGQNTAQYIYQLESLTSINDRIPGTKDDFGDNSQGRNIGISAISALNDKEFLVLERDNRGIGVDDPLGTAPVASKRVYKIDLTDATDVSNISLVGTNTLPTGVKAVGKTLFLDIAESLKTAGQTIPEKFEGLAIGPKLSDGSYALLLGTDNDFSVTQNDDDVQFDVCTNGTQVAIDSGCPDGSSLIPAYLYSFKVSASELGKFIPSQKVPEPTATIGLLLLGGISSLLLKQRK</sequence>